<sequence length="459" mass="51340">MMMAYSSGVANGLPHTNGATNGEKTKPDIVIVGGSLGGLFAGTALKHHGYNTTLLERTPENLLHNQGAGIVAGGDTIEFFKRYDRTGKPVAVPSYKRIYLDQEGNVIHEEINRQNMTSWDLCYYLLRANYDRVDSPYLADGGKLPEVRPTDGNVTYRYGCTVTNIKDEGARVRVAFKRKQKDGSEVFDSIIADMVVAADGPSSTIRAMFEPDIKRTYAGYCVIRGTVPEKAATPKALEVFRERFCFFHAPGIQNLTYTIAGEHGNTDPGHRLLNFVWYANFPEASPELETLMTDKDGRRRHITIPPGMIAREAWEMVKKMGHARLPPQMAEMAEKTTAPFVQCITDVIAPKNLYMGDKVVLIGDALAGFRPHTVASTSQAAFDSMILAEWLDGKVSRTEFVRQTMQFARGIQRMGVEIGNRSQFESLPMEEYIKDRNYASIKREDREYPEWTLEGLDEV</sequence>
<dbReference type="Proteomes" id="UP000011761">
    <property type="component" value="Unassembled WGS sequence"/>
</dbReference>
<dbReference type="InterPro" id="IPR053212">
    <property type="entry name" value="DHP_3-monooxygenase"/>
</dbReference>
<dbReference type="RefSeq" id="XP_007672477.1">
    <property type="nucleotide sequence ID" value="XM_007674287.1"/>
</dbReference>
<proteinExistence type="predicted"/>
<dbReference type="InterPro" id="IPR036188">
    <property type="entry name" value="FAD/NAD-bd_sf"/>
</dbReference>
<evidence type="ECO:0000259" key="1">
    <source>
        <dbReference type="Pfam" id="PF22607"/>
    </source>
</evidence>
<dbReference type="Pfam" id="PF22607">
    <property type="entry name" value="FAD_binding-like"/>
    <property type="match status" value="1"/>
</dbReference>
<dbReference type="KEGG" id="bcom:BAUCODRAFT_136005"/>
<dbReference type="InterPro" id="IPR054707">
    <property type="entry name" value="DhpH_subs-bd"/>
</dbReference>
<organism evidence="2 3">
    <name type="scientific">Baudoinia panamericana (strain UAMH 10762)</name>
    <name type="common">Angels' share fungus</name>
    <name type="synonym">Baudoinia compniacensis (strain UAMH 10762)</name>
    <dbReference type="NCBI Taxonomy" id="717646"/>
    <lineage>
        <taxon>Eukaryota</taxon>
        <taxon>Fungi</taxon>
        <taxon>Dikarya</taxon>
        <taxon>Ascomycota</taxon>
        <taxon>Pezizomycotina</taxon>
        <taxon>Dothideomycetes</taxon>
        <taxon>Dothideomycetidae</taxon>
        <taxon>Mycosphaerellales</taxon>
        <taxon>Teratosphaeriaceae</taxon>
        <taxon>Baudoinia</taxon>
    </lineage>
</organism>
<dbReference type="OrthoDB" id="16820at2759"/>
<dbReference type="HOGENOM" id="CLU_009665_0_0_1"/>
<dbReference type="EMBL" id="KB445550">
    <property type="protein sequence ID" value="EMD01293.1"/>
    <property type="molecule type" value="Genomic_DNA"/>
</dbReference>
<dbReference type="GeneID" id="19108313"/>
<dbReference type="PANTHER" id="PTHR47469:SF2">
    <property type="entry name" value="OS06G0597600 PROTEIN"/>
    <property type="match status" value="1"/>
</dbReference>
<dbReference type="PRINTS" id="PR00420">
    <property type="entry name" value="RNGMNOXGNASE"/>
</dbReference>
<dbReference type="PANTHER" id="PTHR47469">
    <property type="entry name" value="MONOOXYGENASE-LIKE"/>
    <property type="match status" value="1"/>
</dbReference>
<dbReference type="SUPFAM" id="SSF54373">
    <property type="entry name" value="FAD-linked reductases, C-terminal domain"/>
    <property type="match status" value="1"/>
</dbReference>
<dbReference type="Gene3D" id="3.50.50.60">
    <property type="entry name" value="FAD/NAD(P)-binding domain"/>
    <property type="match status" value="1"/>
</dbReference>
<keyword evidence="3" id="KW-1185">Reference proteome</keyword>
<protein>
    <recommendedName>
        <fullName evidence="1">2,6-dihydroxypyridine 3-monooxygenase substrate binding domain-containing protein</fullName>
    </recommendedName>
</protein>
<evidence type="ECO:0000313" key="3">
    <source>
        <dbReference type="Proteomes" id="UP000011761"/>
    </source>
</evidence>
<reference evidence="2 3" key="1">
    <citation type="journal article" date="2012" name="PLoS Pathog.">
        <title>Diverse lifestyles and strategies of plant pathogenesis encoded in the genomes of eighteen Dothideomycetes fungi.</title>
        <authorList>
            <person name="Ohm R.A."/>
            <person name="Feau N."/>
            <person name="Henrissat B."/>
            <person name="Schoch C.L."/>
            <person name="Horwitz B.A."/>
            <person name="Barry K.W."/>
            <person name="Condon B.J."/>
            <person name="Copeland A.C."/>
            <person name="Dhillon B."/>
            <person name="Glaser F."/>
            <person name="Hesse C.N."/>
            <person name="Kosti I."/>
            <person name="LaButti K."/>
            <person name="Lindquist E.A."/>
            <person name="Lucas S."/>
            <person name="Salamov A.A."/>
            <person name="Bradshaw R.E."/>
            <person name="Ciuffetti L."/>
            <person name="Hamelin R.C."/>
            <person name="Kema G.H.J."/>
            <person name="Lawrence C."/>
            <person name="Scott J.A."/>
            <person name="Spatafora J.W."/>
            <person name="Turgeon B.G."/>
            <person name="de Wit P.J.G.M."/>
            <person name="Zhong S."/>
            <person name="Goodwin S.B."/>
            <person name="Grigoriev I.V."/>
        </authorList>
    </citation>
    <scope>NUCLEOTIDE SEQUENCE [LARGE SCALE GENOMIC DNA]</scope>
    <source>
        <strain evidence="2 3">UAMH 10762</strain>
    </source>
</reference>
<dbReference type="SUPFAM" id="SSF51905">
    <property type="entry name" value="FAD/NAD(P)-binding domain"/>
    <property type="match status" value="1"/>
</dbReference>
<evidence type="ECO:0000313" key="2">
    <source>
        <dbReference type="EMBL" id="EMD01293.1"/>
    </source>
</evidence>
<dbReference type="eggNOG" id="KOG2614">
    <property type="taxonomic scope" value="Eukaryota"/>
</dbReference>
<feature type="domain" description="2,6-dihydroxypyridine 3-monooxygenase substrate binding" evidence="1">
    <location>
        <begin position="217"/>
        <end position="346"/>
    </location>
</feature>
<accession>M2M2F3</accession>
<dbReference type="AlphaFoldDB" id="M2M2F3"/>
<name>M2M2F3_BAUPA</name>
<dbReference type="Gene3D" id="3.30.9.60">
    <property type="match status" value="1"/>
</dbReference>
<gene>
    <name evidence="2" type="ORF">BAUCODRAFT_136005</name>
</gene>
<dbReference type="OMA" id="FVARPHC"/>